<evidence type="ECO:0000256" key="3">
    <source>
        <dbReference type="ARBA" id="ARBA00022692"/>
    </source>
</evidence>
<evidence type="ECO:0000256" key="2">
    <source>
        <dbReference type="ARBA" id="ARBA00022475"/>
    </source>
</evidence>
<reference evidence="9" key="2">
    <citation type="submission" date="2025-08" db="UniProtKB">
        <authorList>
            <consortium name="Ensembl"/>
        </authorList>
    </citation>
    <scope>IDENTIFICATION</scope>
</reference>
<evidence type="ECO:0000256" key="4">
    <source>
        <dbReference type="ARBA" id="ARBA00022737"/>
    </source>
</evidence>
<keyword evidence="5" id="KW-1133">Transmembrane helix</keyword>
<evidence type="ECO:0000313" key="9">
    <source>
        <dbReference type="Ensembl" id="ENSMUNP00000012589.2"/>
    </source>
</evidence>
<dbReference type="PROSITE" id="PS00653">
    <property type="entry name" value="GLYCOSYL_HYDROL_F1_2"/>
    <property type="match status" value="1"/>
</dbReference>
<accession>A0A8V5FJB9</accession>
<dbReference type="GO" id="GO:0005975">
    <property type="term" value="P:carbohydrate metabolic process"/>
    <property type="evidence" value="ECO:0007669"/>
    <property type="project" value="InterPro"/>
</dbReference>
<dbReference type="FunFam" id="3.20.20.80:FF:000042">
    <property type="entry name" value="Klotho"/>
    <property type="match status" value="1"/>
</dbReference>
<sequence>MSSQRLERFIAFWTLVFIRIVTGLSGEGRSVWKKDPNFSPVSETQMFLYDTFPREFLWGVGTGSFQVEGSWRKDGKGSSIWDHFIHSEFRAANSTDASSDSYTLLDKDLSALDFLGVTFYQFSISWSRLFPTGVVAAPNEKGLQYYNTLIDSLLYRNIDPVVTLYHWDLPLMLQEKYGGWKNESVIDIFNDYATFCFQTFGDRVKYWITIHNPYLVAWHGYGTGIHAPGEKGKIATVYSVGHNLIKAHAKVWHNYKTHFQPYQKGMMSIVLGSHWIEPNKSEDALDIAKCQESMDRVLGWFAKPIHGDGDYPEELKSEFSFLPRFTENEKNYIKGTADFFAFSFGPNNFKPPNTLPKMGQNLSLNLREVLNWIKLEYNSPRILIAENGWFTDSHVKTDDTTAIYMMKNFINKVLQAIKYDKIDVFGYTAWSLLDGFEWQHAYNIRRGLFYVDFKSEKKERIPKSSALHYKQIIQENGFFPRESTPSLQAQFSCDFSWGITEVDLTCSFCDSSLYLWNVTGDGLLHKVKGVKLKTRRAQCTDFVSIKKQLDLLEKMKVTHYRFALDWSLILPNGDLSVVNRQVLRYYRCVISEVLKLNIQSMVTLYYPTHAYLGLPGPLLQTGGWLNQSTAYAFQDYAALCFQELGDLVKLWITINEPNRLSDVYNRSSNDTYQAAHNLLIAHAMAWRIYDEQYRSFQYGKVSLSLHSDWAEPANPYSESHSKAANRFLQFEIGWFANPIFKTGDYPATMKEYISFKNRNGLSYSLLPSFTSKEKQLIKGAADFYALNHFTTNFVAHEPQNGSQYESDRDIQFLQDINCLSSPSRLAVVPWGLRKVLRWIKNTYGDIDIYITANGIDDQSLDNDELRNYYLGKYVQEVLKAYYIDKVKIKGYYAFKMTEEKSKPRFGFFTSDSKGKPSIKFYNNLISNNGFPADLQFSACNPSRQEKQCTFCLFISQRKPLIFFTCCLFSTLILLLTIIFFHKRKRRKRFKAKTMW</sequence>
<dbReference type="GO" id="GO:0004553">
    <property type="term" value="F:hydrolase activity, hydrolyzing O-glycosyl compounds"/>
    <property type="evidence" value="ECO:0007669"/>
    <property type="project" value="InterPro"/>
</dbReference>
<evidence type="ECO:0000256" key="7">
    <source>
        <dbReference type="ARBA" id="ARBA00023180"/>
    </source>
</evidence>
<evidence type="ECO:0000313" key="10">
    <source>
        <dbReference type="Proteomes" id="UP000694405"/>
    </source>
</evidence>
<dbReference type="FunFam" id="3.20.20.80:FF:000062">
    <property type="entry name" value="Klotho"/>
    <property type="match status" value="1"/>
</dbReference>
<dbReference type="AlphaFoldDB" id="A0A8C6JGV8"/>
<dbReference type="Proteomes" id="UP000694405">
    <property type="component" value="Chromosome 7"/>
</dbReference>
<dbReference type="SUPFAM" id="SSF51445">
    <property type="entry name" value="(Trans)glycosidases"/>
    <property type="match status" value="2"/>
</dbReference>
<proteinExistence type="inferred from homology"/>
<keyword evidence="10" id="KW-1185">Reference proteome</keyword>
<keyword evidence="7" id="KW-0325">Glycoprotein</keyword>
<dbReference type="Ensembl" id="ENSMUNT00000014553.2">
    <property type="protein sequence ID" value="ENSMUNP00000012589.2"/>
    <property type="gene ID" value="ENSMUNG00000009859.2"/>
</dbReference>
<protein>
    <submittedName>
        <fullName evidence="9">Uncharacterized protein</fullName>
    </submittedName>
</protein>
<accession>A0A8C6JGV8</accession>
<dbReference type="InterPro" id="IPR017853">
    <property type="entry name" value="GH"/>
</dbReference>
<comment type="similarity">
    <text evidence="8">Belongs to the glycosyl hydrolase 1 family. Klotho subfamily.</text>
</comment>
<name>A0A8C6JGV8_MELUD</name>
<keyword evidence="4" id="KW-0677">Repeat</keyword>
<dbReference type="GO" id="GO:0005886">
    <property type="term" value="C:plasma membrane"/>
    <property type="evidence" value="ECO:0007669"/>
    <property type="project" value="UniProtKB-SubCell"/>
</dbReference>
<keyword evidence="3" id="KW-0812">Transmembrane</keyword>
<evidence type="ECO:0000256" key="5">
    <source>
        <dbReference type="ARBA" id="ARBA00022989"/>
    </source>
</evidence>
<reference evidence="9" key="3">
    <citation type="submission" date="2025-09" db="UniProtKB">
        <authorList>
            <consortium name="Ensembl"/>
        </authorList>
    </citation>
    <scope>IDENTIFICATION</scope>
</reference>
<evidence type="ECO:0000256" key="1">
    <source>
        <dbReference type="ARBA" id="ARBA00004162"/>
    </source>
</evidence>
<gene>
    <name evidence="9" type="primary">LOC101878744</name>
</gene>
<organism evidence="9 10">
    <name type="scientific">Melopsittacus undulatus</name>
    <name type="common">Budgerigar</name>
    <name type="synonym">Psittacus undulatus</name>
    <dbReference type="NCBI Taxonomy" id="13146"/>
    <lineage>
        <taxon>Eukaryota</taxon>
        <taxon>Metazoa</taxon>
        <taxon>Chordata</taxon>
        <taxon>Craniata</taxon>
        <taxon>Vertebrata</taxon>
        <taxon>Euteleostomi</taxon>
        <taxon>Archelosauria</taxon>
        <taxon>Archosauria</taxon>
        <taxon>Dinosauria</taxon>
        <taxon>Saurischia</taxon>
        <taxon>Theropoda</taxon>
        <taxon>Coelurosauria</taxon>
        <taxon>Aves</taxon>
        <taxon>Neognathae</taxon>
        <taxon>Neoaves</taxon>
        <taxon>Telluraves</taxon>
        <taxon>Australaves</taxon>
        <taxon>Psittaciformes</taxon>
        <taxon>Psittaculidae</taxon>
        <taxon>Melopsittacus</taxon>
    </lineage>
</organism>
<evidence type="ECO:0000256" key="6">
    <source>
        <dbReference type="ARBA" id="ARBA00023136"/>
    </source>
</evidence>
<dbReference type="Pfam" id="PF00232">
    <property type="entry name" value="Glyco_hydro_1"/>
    <property type="match status" value="3"/>
</dbReference>
<reference evidence="9" key="1">
    <citation type="submission" date="2020-03" db="EMBL/GenBank/DDBJ databases">
        <title>Melopsittacus undulatus (budgerigar) genome, bMelUnd1, maternal haplotype with Z.</title>
        <authorList>
            <person name="Gedman G."/>
            <person name="Mountcastle J."/>
            <person name="Haase B."/>
            <person name="Formenti G."/>
            <person name="Wright T."/>
            <person name="Apodaca J."/>
            <person name="Pelan S."/>
            <person name="Chow W."/>
            <person name="Rhie A."/>
            <person name="Howe K."/>
            <person name="Fedrigo O."/>
            <person name="Jarvis E.D."/>
        </authorList>
    </citation>
    <scope>NUCLEOTIDE SEQUENCE [LARGE SCALE GENOMIC DNA]</scope>
</reference>
<dbReference type="PANTHER" id="PTHR10353:SF68">
    <property type="entry name" value="BETA-KLOTHO"/>
    <property type="match status" value="1"/>
</dbReference>
<dbReference type="PRINTS" id="PR00131">
    <property type="entry name" value="GLHYDRLASE1"/>
</dbReference>
<keyword evidence="2" id="KW-1003">Cell membrane</keyword>
<dbReference type="InterPro" id="IPR033132">
    <property type="entry name" value="GH_1_N_CS"/>
</dbReference>
<keyword evidence="6" id="KW-0472">Membrane</keyword>
<dbReference type="Gene3D" id="3.20.20.80">
    <property type="entry name" value="Glycosidases"/>
    <property type="match status" value="2"/>
</dbReference>
<comment type="subcellular location">
    <subcellularLocation>
        <location evidence="1">Cell membrane</location>
        <topology evidence="1">Single-pass membrane protein</topology>
    </subcellularLocation>
</comment>
<evidence type="ECO:0000256" key="8">
    <source>
        <dbReference type="ARBA" id="ARBA00060858"/>
    </source>
</evidence>
<dbReference type="PANTHER" id="PTHR10353">
    <property type="entry name" value="GLYCOSYL HYDROLASE"/>
    <property type="match status" value="1"/>
</dbReference>
<dbReference type="InterPro" id="IPR001360">
    <property type="entry name" value="Glyco_hydro_1"/>
</dbReference>